<dbReference type="PANTHER" id="PTHR10165:SF35">
    <property type="entry name" value="RE23632P"/>
    <property type="match status" value="1"/>
</dbReference>
<evidence type="ECO:0000256" key="5">
    <source>
        <dbReference type="ARBA" id="ARBA00023136"/>
    </source>
</evidence>
<protein>
    <recommendedName>
        <fullName evidence="8">Phosphatidic acid phosphatase type 2/haloperoxidase domain-containing protein</fullName>
    </recommendedName>
</protein>
<feature type="transmembrane region" description="Helical" evidence="7">
    <location>
        <begin position="91"/>
        <end position="108"/>
    </location>
</feature>
<dbReference type="EMBL" id="HBFS01002117">
    <property type="protein sequence ID" value="CAD8908284.1"/>
    <property type="molecule type" value="Transcribed_RNA"/>
</dbReference>
<evidence type="ECO:0000256" key="4">
    <source>
        <dbReference type="ARBA" id="ARBA00022989"/>
    </source>
</evidence>
<keyword evidence="3 7" id="KW-0812">Transmembrane</keyword>
<evidence type="ECO:0000256" key="2">
    <source>
        <dbReference type="ARBA" id="ARBA00008816"/>
    </source>
</evidence>
<dbReference type="EMBL" id="HBFS01002118">
    <property type="protein sequence ID" value="CAD8908285.1"/>
    <property type="molecule type" value="Transcribed_RNA"/>
</dbReference>
<keyword evidence="4 7" id="KW-1133">Transmembrane helix</keyword>
<feature type="transmembrane region" description="Helical" evidence="7">
    <location>
        <begin position="303"/>
        <end position="323"/>
    </location>
</feature>
<dbReference type="GO" id="GO:0006644">
    <property type="term" value="P:phospholipid metabolic process"/>
    <property type="evidence" value="ECO:0007669"/>
    <property type="project" value="InterPro"/>
</dbReference>
<dbReference type="EMBL" id="HBFS01002113">
    <property type="protein sequence ID" value="CAD8908281.1"/>
    <property type="molecule type" value="Transcribed_RNA"/>
</dbReference>
<feature type="transmembrane region" description="Helical" evidence="7">
    <location>
        <begin position="7"/>
        <end position="31"/>
    </location>
</feature>
<evidence type="ECO:0000313" key="9">
    <source>
        <dbReference type="EMBL" id="CAD8908280.1"/>
    </source>
</evidence>
<evidence type="ECO:0000313" key="13">
    <source>
        <dbReference type="EMBL" id="CAD8908285.1"/>
    </source>
</evidence>
<dbReference type="AlphaFoldDB" id="A0A6T6TZR1"/>
<evidence type="ECO:0000259" key="8">
    <source>
        <dbReference type="Pfam" id="PF01569"/>
    </source>
</evidence>
<feature type="compositionally biased region" description="Low complexity" evidence="6">
    <location>
        <begin position="334"/>
        <end position="345"/>
    </location>
</feature>
<dbReference type="SUPFAM" id="SSF48317">
    <property type="entry name" value="Acid phosphatase/Vanadium-dependent haloperoxidase"/>
    <property type="match status" value="2"/>
</dbReference>
<dbReference type="Pfam" id="PF01569">
    <property type="entry name" value="PAP2"/>
    <property type="match status" value="1"/>
</dbReference>
<reference evidence="14" key="1">
    <citation type="submission" date="2021-01" db="EMBL/GenBank/DDBJ databases">
        <authorList>
            <person name="Corre E."/>
            <person name="Pelletier E."/>
            <person name="Niang G."/>
            <person name="Scheremetjew M."/>
            <person name="Finn R."/>
            <person name="Kale V."/>
            <person name="Holt S."/>
            <person name="Cochrane G."/>
            <person name="Meng A."/>
            <person name="Brown T."/>
            <person name="Cohen L."/>
        </authorList>
    </citation>
    <scope>NUCLEOTIDE SEQUENCE</scope>
    <source>
        <strain evidence="14">Ms1</strain>
    </source>
</reference>
<feature type="transmembrane region" description="Helical" evidence="7">
    <location>
        <begin position="268"/>
        <end position="288"/>
    </location>
</feature>
<dbReference type="InterPro" id="IPR000326">
    <property type="entry name" value="PAP2/HPO"/>
</dbReference>
<feature type="region of interest" description="Disordered" evidence="6">
    <location>
        <begin position="334"/>
        <end position="362"/>
    </location>
</feature>
<evidence type="ECO:0000313" key="12">
    <source>
        <dbReference type="EMBL" id="CAD8908284.1"/>
    </source>
</evidence>
<evidence type="ECO:0000256" key="7">
    <source>
        <dbReference type="SAM" id="Phobius"/>
    </source>
</evidence>
<proteinExistence type="inferred from homology"/>
<accession>A0A6T6TZR1</accession>
<organism evidence="14">
    <name type="scientific">Bicosoecida sp. CB-2014</name>
    <dbReference type="NCBI Taxonomy" id="1486930"/>
    <lineage>
        <taxon>Eukaryota</taxon>
        <taxon>Sar</taxon>
        <taxon>Stramenopiles</taxon>
        <taxon>Bigyra</taxon>
        <taxon>Opalozoa</taxon>
        <taxon>Bicosoecida</taxon>
    </lineage>
</organism>
<feature type="transmembrane region" description="Helical" evidence="7">
    <location>
        <begin position="51"/>
        <end position="70"/>
    </location>
</feature>
<evidence type="ECO:0000256" key="6">
    <source>
        <dbReference type="SAM" id="MobiDB-lite"/>
    </source>
</evidence>
<dbReference type="GO" id="GO:0016020">
    <property type="term" value="C:membrane"/>
    <property type="evidence" value="ECO:0007669"/>
    <property type="project" value="UniProtKB-SubCell"/>
</dbReference>
<comment type="similarity">
    <text evidence="2">Belongs to the PA-phosphatase related phosphoesterase family.</text>
</comment>
<comment type="subcellular location">
    <subcellularLocation>
        <location evidence="1">Membrane</location>
        <topology evidence="1">Multi-pass membrane protein</topology>
    </subcellularLocation>
</comment>
<dbReference type="Gene3D" id="1.20.144.10">
    <property type="entry name" value="Phosphatidic acid phosphatase type 2/haloperoxidase"/>
    <property type="match status" value="1"/>
</dbReference>
<dbReference type="EMBL" id="HBFS01002112">
    <property type="protein sequence ID" value="CAD8908280.1"/>
    <property type="molecule type" value="Transcribed_RNA"/>
</dbReference>
<feature type="transmembrane region" description="Helical" evidence="7">
    <location>
        <begin position="239"/>
        <end position="256"/>
    </location>
</feature>
<evidence type="ECO:0000256" key="1">
    <source>
        <dbReference type="ARBA" id="ARBA00004141"/>
    </source>
</evidence>
<name>A0A6T6TZR1_9STRA</name>
<dbReference type="EMBL" id="HBFS01002116">
    <property type="protein sequence ID" value="CAD8908283.1"/>
    <property type="molecule type" value="Transcribed_RNA"/>
</dbReference>
<evidence type="ECO:0000256" key="3">
    <source>
        <dbReference type="ARBA" id="ARBA00022692"/>
    </source>
</evidence>
<dbReference type="PANTHER" id="PTHR10165">
    <property type="entry name" value="LIPID PHOSPHATE PHOSPHATASE"/>
    <property type="match status" value="1"/>
</dbReference>
<dbReference type="GO" id="GO:0008195">
    <property type="term" value="F:phosphatidate phosphatase activity"/>
    <property type="evidence" value="ECO:0007669"/>
    <property type="project" value="TreeGrafter"/>
</dbReference>
<evidence type="ECO:0000313" key="14">
    <source>
        <dbReference type="EMBL" id="CAD8908286.1"/>
    </source>
</evidence>
<gene>
    <name evidence="9" type="ORF">BSP0115_LOCUS1484</name>
    <name evidence="10" type="ORF">BSP0115_LOCUS1485</name>
    <name evidence="11" type="ORF">BSP0115_LOCUS1487</name>
    <name evidence="12" type="ORF">BSP0115_LOCUS1488</name>
    <name evidence="13" type="ORF">BSP0115_LOCUS1489</name>
    <name evidence="14" type="ORF">BSP0115_LOCUS1490</name>
</gene>
<dbReference type="InterPro" id="IPR036938">
    <property type="entry name" value="PAP2/HPO_sf"/>
</dbReference>
<feature type="compositionally biased region" description="Polar residues" evidence="6">
    <location>
        <begin position="349"/>
        <end position="362"/>
    </location>
</feature>
<feature type="domain" description="Phosphatidic acid phosphatase type 2/haloperoxidase" evidence="8">
    <location>
        <begin position="216"/>
        <end position="317"/>
    </location>
</feature>
<keyword evidence="5 7" id="KW-0472">Membrane</keyword>
<evidence type="ECO:0000313" key="10">
    <source>
        <dbReference type="EMBL" id="CAD8908281.1"/>
    </source>
</evidence>
<sequence>MCDCATAVAAICAVVFWVIAAVIELWVTPAATYKYDMLYDNYGHDPHGDTVPEWALAFAPIVALLIVGVWTCQHNGCVCDAQKGRNAGHHVLAMFLGVGAVVVVTQAMKEGITRPRPYFGLATNVQGMAEKHYCPDNATFYDEWVKANNNCDGDEGCGCELYPRCVVDDTFRRNGGNPDDDTSVVTSFKREGLFEPHLWDLDCSEPLRSASTNSKYWFFDAAGRPNYASLVSSPSGHTSISFAALGCFCVMMRFFREAQDAGHRLNEWHFWPAAIVAAIIFLVWAAYVGSTRDADNVHAWDDITWGALIGIVIGAVGACFAYCSGDTTQQGQGSAVSPASAVLPARPQGQGSSVEAQSQENT</sequence>
<dbReference type="EMBL" id="HBFS01002119">
    <property type="protein sequence ID" value="CAD8908286.1"/>
    <property type="molecule type" value="Transcribed_RNA"/>
</dbReference>
<evidence type="ECO:0000313" key="11">
    <source>
        <dbReference type="EMBL" id="CAD8908283.1"/>
    </source>
</evidence>
<dbReference type="GO" id="GO:0046839">
    <property type="term" value="P:phospholipid dephosphorylation"/>
    <property type="evidence" value="ECO:0007669"/>
    <property type="project" value="TreeGrafter"/>
</dbReference>
<dbReference type="InterPro" id="IPR043216">
    <property type="entry name" value="PAP-like"/>
</dbReference>